<accession>A0A1I7SS47</accession>
<reference evidence="13" key="1">
    <citation type="submission" date="2016-11" db="UniProtKB">
        <authorList>
            <consortium name="WormBaseParasite"/>
        </authorList>
    </citation>
    <scope>IDENTIFICATION</scope>
</reference>
<dbReference type="PANTHER" id="PTHR13008:SF7">
    <property type="entry name" value="MAP KINASE-ACTIVATING DEATH DOMAIN PROTEIN"/>
    <property type="match status" value="1"/>
</dbReference>
<evidence type="ECO:0000256" key="5">
    <source>
        <dbReference type="ARBA" id="ARBA00022475"/>
    </source>
</evidence>
<keyword evidence="7" id="KW-0344">Guanine-nucleotide releasing factor</keyword>
<evidence type="ECO:0000256" key="1">
    <source>
        <dbReference type="ARBA" id="ARBA00004236"/>
    </source>
</evidence>
<feature type="region of interest" description="Disordered" evidence="10">
    <location>
        <begin position="944"/>
        <end position="972"/>
    </location>
</feature>
<evidence type="ECO:0000256" key="10">
    <source>
        <dbReference type="SAM" id="MobiDB-lite"/>
    </source>
</evidence>
<feature type="domain" description="UDENN" evidence="11">
    <location>
        <begin position="35"/>
        <end position="245"/>
    </location>
</feature>
<evidence type="ECO:0000256" key="2">
    <source>
        <dbReference type="ARBA" id="ARBA00004496"/>
    </source>
</evidence>
<dbReference type="GO" id="GO:0042981">
    <property type="term" value="P:regulation of apoptotic process"/>
    <property type="evidence" value="ECO:0007669"/>
    <property type="project" value="TreeGrafter"/>
</dbReference>
<feature type="compositionally biased region" description="Basic and acidic residues" evidence="10">
    <location>
        <begin position="1834"/>
        <end position="1852"/>
    </location>
</feature>
<dbReference type="Gene3D" id="3.30.450.200">
    <property type="match status" value="2"/>
</dbReference>
<dbReference type="Pfam" id="PF23629">
    <property type="entry name" value="Death_MADD"/>
    <property type="match status" value="1"/>
</dbReference>
<dbReference type="InterPro" id="IPR056574">
    <property type="entry name" value="Death_MADD"/>
</dbReference>
<feature type="region of interest" description="Disordered" evidence="10">
    <location>
        <begin position="882"/>
        <end position="912"/>
    </location>
</feature>
<keyword evidence="9" id="KW-0472">Membrane</keyword>
<dbReference type="InterPro" id="IPR057469">
    <property type="entry name" value="PH_MADD"/>
</dbReference>
<dbReference type="PROSITE" id="PS50211">
    <property type="entry name" value="DENN"/>
    <property type="match status" value="2"/>
</dbReference>
<keyword evidence="6" id="KW-0963">Cytoplasm</keyword>
<dbReference type="SMART" id="SM00801">
    <property type="entry name" value="dDENN"/>
    <property type="match status" value="1"/>
</dbReference>
<proteinExistence type="inferred from homology"/>
<dbReference type="Pfam" id="PF02141">
    <property type="entry name" value="DENN"/>
    <property type="match status" value="1"/>
</dbReference>
<dbReference type="InterPro" id="IPR005112">
    <property type="entry name" value="dDENN_dom"/>
</dbReference>
<dbReference type="GO" id="GO:0032483">
    <property type="term" value="P:regulation of Rab protein signal transduction"/>
    <property type="evidence" value="ECO:0007669"/>
    <property type="project" value="TreeGrafter"/>
</dbReference>
<evidence type="ECO:0000256" key="8">
    <source>
        <dbReference type="ARBA" id="ARBA00022703"/>
    </source>
</evidence>
<feature type="compositionally biased region" description="Low complexity" evidence="10">
    <location>
        <begin position="1467"/>
        <end position="1476"/>
    </location>
</feature>
<dbReference type="InterPro" id="IPR039980">
    <property type="entry name" value="MADD"/>
</dbReference>
<dbReference type="InterPro" id="IPR037516">
    <property type="entry name" value="Tripartite_DENN"/>
</dbReference>
<evidence type="ECO:0000313" key="13">
    <source>
        <dbReference type="WBParaSite" id="BXY_1586400.1"/>
    </source>
</evidence>
<dbReference type="PANTHER" id="PTHR13008">
    <property type="entry name" value="MAP-KINASE ACTIVATING DEATH DOMAIN PROTEIN MADD /DENN/AEX-3 C.ELEGANS"/>
    <property type="match status" value="1"/>
</dbReference>
<evidence type="ECO:0000256" key="3">
    <source>
        <dbReference type="ARBA" id="ARBA00005978"/>
    </source>
</evidence>
<dbReference type="Proteomes" id="UP000095284">
    <property type="component" value="Unplaced"/>
</dbReference>
<protein>
    <recommendedName>
        <fullName evidence="4">MAP kinase-activating death domain protein</fullName>
    </recommendedName>
</protein>
<name>A0A1I7SS47_BURXY</name>
<dbReference type="Pfam" id="PF03456">
    <property type="entry name" value="uDENN"/>
    <property type="match status" value="2"/>
</dbReference>
<feature type="region of interest" description="Disordered" evidence="10">
    <location>
        <begin position="1990"/>
        <end position="2011"/>
    </location>
</feature>
<feature type="compositionally biased region" description="Polar residues" evidence="10">
    <location>
        <begin position="1274"/>
        <end position="1297"/>
    </location>
</feature>
<dbReference type="InterPro" id="IPR005113">
    <property type="entry name" value="uDENN_dom"/>
</dbReference>
<dbReference type="GO" id="GO:0005829">
    <property type="term" value="C:cytosol"/>
    <property type="evidence" value="ECO:0007669"/>
    <property type="project" value="TreeGrafter"/>
</dbReference>
<feature type="compositionally biased region" description="Polar residues" evidence="10">
    <location>
        <begin position="1212"/>
        <end position="1223"/>
    </location>
</feature>
<feature type="compositionally biased region" description="Low complexity" evidence="10">
    <location>
        <begin position="954"/>
        <end position="972"/>
    </location>
</feature>
<evidence type="ECO:0000256" key="9">
    <source>
        <dbReference type="ARBA" id="ARBA00023136"/>
    </source>
</evidence>
<keyword evidence="5" id="KW-1003">Cell membrane</keyword>
<dbReference type="SMART" id="SM00800">
    <property type="entry name" value="uDENN"/>
    <property type="match status" value="2"/>
</dbReference>
<dbReference type="FunFam" id="3.40.50.11500:FF:000010">
    <property type="entry name" value="Protein CBR-AEX-3"/>
    <property type="match status" value="1"/>
</dbReference>
<feature type="region of interest" description="Disordered" evidence="10">
    <location>
        <begin position="1270"/>
        <end position="1478"/>
    </location>
</feature>
<feature type="compositionally biased region" description="Low complexity" evidence="10">
    <location>
        <begin position="1224"/>
        <end position="1241"/>
    </location>
</feature>
<dbReference type="Pfam" id="PF25328">
    <property type="entry name" value="PH_MADD"/>
    <property type="match status" value="1"/>
</dbReference>
<feature type="region of interest" description="Disordered" evidence="10">
    <location>
        <begin position="1834"/>
        <end position="1866"/>
    </location>
</feature>
<evidence type="ECO:0000313" key="12">
    <source>
        <dbReference type="Proteomes" id="UP000095284"/>
    </source>
</evidence>
<dbReference type="GO" id="GO:0005886">
    <property type="term" value="C:plasma membrane"/>
    <property type="evidence" value="ECO:0007669"/>
    <property type="project" value="UniProtKB-SubCell"/>
</dbReference>
<feature type="compositionally biased region" description="Acidic residues" evidence="10">
    <location>
        <begin position="1990"/>
        <end position="1999"/>
    </location>
</feature>
<dbReference type="GO" id="GO:0006915">
    <property type="term" value="P:apoptotic process"/>
    <property type="evidence" value="ECO:0007669"/>
    <property type="project" value="UniProtKB-KW"/>
</dbReference>
<evidence type="ECO:0000256" key="4">
    <source>
        <dbReference type="ARBA" id="ARBA00017868"/>
    </source>
</evidence>
<dbReference type="GO" id="GO:0005085">
    <property type="term" value="F:guanyl-nucleotide exchange factor activity"/>
    <property type="evidence" value="ECO:0007669"/>
    <property type="project" value="UniProtKB-KW"/>
</dbReference>
<feature type="region of interest" description="Disordered" evidence="10">
    <location>
        <begin position="1941"/>
        <end position="1964"/>
    </location>
</feature>
<feature type="region of interest" description="Disordered" evidence="10">
    <location>
        <begin position="1201"/>
        <end position="1253"/>
    </location>
</feature>
<sequence length="2011" mass="224858">MDDKSKELCPRLIDFLVIVGRKPDSKLQKAPPIGAHVHPSDVPPLRRRTGFVGVANPEILRRYPTDNHKDFTLPTDVTYFCQPEGCITVADNYKHSRKGHETTSFIYMLTEKDTSKIRYGITLNFFVHFDAKPTHTTTSGNPTKRKPTASLTSLCLISHHPFLSTFAEILRLLAQLIDACNMRCNFDDSLPRDSLWMVLTGHWTGPIPQNVMQEVKQIETWILLLLSSPVPVPGKTKLVLEILPEEVMKMQDCQTQIPCTPGLPANDGLMDDKSKELCPRLIDFLVIVGRKPDSKLQKAPPIGAHVHPSDVPPLRRRTGFVGVANPEILRRYPTDNHKDFTLPTDVTYFCQPEGCITVADNYKHSRKGHETTSFIYMLTEKDTSKIRYGITLNFFVHFDAKPTHTTTSGNPTKRKPTASLTSLCLISHHPFLSTFAEILRLLAQLIDACNMRCNFDDSLPRDSLWMVLTGHWTGPIPQNVMQEVKQIETWILLLLSSPVPVPGKTKLVLEILPEEVMKMQEFALPDHTRFSMMDFPLHLPLELLNVDTVITLLTAVMLEHKVILQSRNYNAVSMCVMSLVALLYPLEYMFPVIPLLPTFLQNAEQLLLAPTPFIIGLPASFFLCKGIKLPDDVMLVDLDTNEVTIPPGLEISELPEPERSNLKQDFLAALGKTVSTAELNESHTNGSFEASYQMDPDEIDVACRIAMINFFDSPNVFANFSEHTRTLRLYPRPVVALQTESFLRSRPYLSQFIQDLCRTQSVEYFAEECLCPRNEVFVRVQNGNTSAKQIGDKLKWFSEQLMPVHFNAYPNNCTLVEALNAWHLARNAHGSDEEDDVSDLESCGMDESMLTMSPFSEHAPDFEATKPVSEVNDVYQAPNKLQLPTSMSRLSMDSSISSGRSSPASTNSEAGNDSEADFARLAENLAIKSNEKGDFDFDHVMDSKESTPVQNRKVPLGPSVLSSTSSTPTTKTPQFKMKQAFTDSGEKMFGPNLMNTLNGYAEKSHGMLGSFFSKTAPKAQALREKTMRPLAEAAANRIEHGQHLIQNKRQHVQQENKDKDPTQAAQLQMKNQQTVRDICDQVLNGQGVGVFQGAKLKRLLEDESLRELVCQKLNLGVSQRYTEDDFLQRVQLTRAQYKGYLKILQACLHGLDHSYNSPHSDGLASLFHVLEIAHTHFWAENETHTPGSGISSLMGTPTSSIHTVFSPAGPSHKSSLTSFLSRNTDPVPVTTTGPVPLQPGVSAPSNKPVQPEKDLFDFNETAPRYDNLIDLDNGVQTNGSNENSSVMTQSTSAVSDSARSETSEPPKSPRRPSEPPSIPPRRPSDAAPSSPRPPPPIPQRPPSGAPPPLPRRPPPLPERPDSARTASASPRRSTSTEPPPVPPPALPTLPEKKSEVSEEKKTEVVPNGHVGGQVPVASETPTITQESPVVAPSANGDIPKPASQKPQANGHVKTEIEKPKSLFVAKPSSPSSSSSSTLEPTRHFLYQDLISASNPLWANMVFWENAFFDMVAKERDIIGMDQEPSEMIDRYSSLNESERKRLELDEDRIIAVLLHNMTAYMVMCGSPSRVLQQKVRRMLGKAHIGLIYSKKINQLLDELPPQPCNLIQLKPLGSRLVQKQSFAVHLGDTAEAPVSFMEVCEDAVIIRACTGQISERWWYERLVNMTYSPRTKVLCIWRRQDDQVHMHKFHTKKCRQLYTCMKTAMERAAQRGKVTIAGRDLGGEFPVHDIETSEGGLLQVRIDGVRLLFADRQDFISLANIKKCNTFGGNMFVLEEFNKQKNELIQRRYISTMARHVAWALHRMFSVRLTLNETLAKALADEEAIDELSGRASPMDRIDAHSDRGYDGDKSVDNSPMISPKRAKASGEVLRERLNMERPTICIQSSIESNEGSATPTASPSFAAKKRKRHRKLSQISFEHTNYPHELRFVTRLTSESDSEENAADFPFFSRPRAPSQPVQTDTEEMNIPRLTSSISMDTALNVWPRKQEDDNEVIEMDDLTPRTEVLPEFG</sequence>
<comment type="similarity">
    <text evidence="3">Belongs to the MADD family.</text>
</comment>
<feature type="domain" description="UDENN" evidence="11">
    <location>
        <begin position="304"/>
        <end position="776"/>
    </location>
</feature>
<feature type="compositionally biased region" description="Pro residues" evidence="10">
    <location>
        <begin position="1330"/>
        <end position="1357"/>
    </location>
</feature>
<dbReference type="WBParaSite" id="BXY_1586400.1">
    <property type="protein sequence ID" value="BXY_1586400.1"/>
    <property type="gene ID" value="BXY_1586400"/>
</dbReference>
<comment type="subcellular location">
    <subcellularLocation>
        <location evidence="1">Cell membrane</location>
    </subcellularLocation>
    <subcellularLocation>
        <location evidence="2">Cytoplasm</location>
    </subcellularLocation>
</comment>
<dbReference type="eggNOG" id="KOG3570">
    <property type="taxonomic scope" value="Eukaryota"/>
</dbReference>
<evidence type="ECO:0000256" key="7">
    <source>
        <dbReference type="ARBA" id="ARBA00022658"/>
    </source>
</evidence>
<keyword evidence="8" id="KW-0053">Apoptosis</keyword>
<dbReference type="Gene3D" id="3.40.50.11500">
    <property type="match status" value="1"/>
</dbReference>
<evidence type="ECO:0000256" key="6">
    <source>
        <dbReference type="ARBA" id="ARBA00022490"/>
    </source>
</evidence>
<dbReference type="InterPro" id="IPR043153">
    <property type="entry name" value="DENN_C"/>
</dbReference>
<organism evidence="12 13">
    <name type="scientific">Bursaphelenchus xylophilus</name>
    <name type="common">Pinewood nematode worm</name>
    <name type="synonym">Aphelenchoides xylophilus</name>
    <dbReference type="NCBI Taxonomy" id="6326"/>
    <lineage>
        <taxon>Eukaryota</taxon>
        <taxon>Metazoa</taxon>
        <taxon>Ecdysozoa</taxon>
        <taxon>Nematoda</taxon>
        <taxon>Chromadorea</taxon>
        <taxon>Rhabditida</taxon>
        <taxon>Tylenchina</taxon>
        <taxon>Tylenchomorpha</taxon>
        <taxon>Aphelenchoidea</taxon>
        <taxon>Aphelenchoididae</taxon>
        <taxon>Bursaphelenchus</taxon>
    </lineage>
</organism>
<feature type="compositionally biased region" description="Low complexity" evidence="10">
    <location>
        <begin position="886"/>
        <end position="905"/>
    </location>
</feature>
<feature type="compositionally biased region" description="Basic and acidic residues" evidence="10">
    <location>
        <begin position="1390"/>
        <end position="1403"/>
    </location>
</feature>
<feature type="compositionally biased region" description="Pro residues" evidence="10">
    <location>
        <begin position="1377"/>
        <end position="1387"/>
    </location>
</feature>
<feature type="compositionally biased region" description="Low complexity" evidence="10">
    <location>
        <begin position="1363"/>
        <end position="1376"/>
    </location>
</feature>
<evidence type="ECO:0000259" key="11">
    <source>
        <dbReference type="PROSITE" id="PS50211"/>
    </source>
</evidence>
<dbReference type="InterPro" id="IPR001194">
    <property type="entry name" value="cDENN_dom"/>
</dbReference>
<dbReference type="SMART" id="SM00799">
    <property type="entry name" value="DENN"/>
    <property type="match status" value="1"/>
</dbReference>